<accession>A0A6J4LC52</accession>
<feature type="compositionally biased region" description="Basic residues" evidence="1">
    <location>
        <begin position="62"/>
        <end position="72"/>
    </location>
</feature>
<protein>
    <submittedName>
        <fullName evidence="2">Uncharacterized protein</fullName>
    </submittedName>
</protein>
<feature type="region of interest" description="Disordered" evidence="1">
    <location>
        <begin position="15"/>
        <end position="147"/>
    </location>
</feature>
<evidence type="ECO:0000256" key="1">
    <source>
        <dbReference type="SAM" id="MobiDB-lite"/>
    </source>
</evidence>
<feature type="compositionally biased region" description="Basic and acidic residues" evidence="1">
    <location>
        <begin position="124"/>
        <end position="147"/>
    </location>
</feature>
<dbReference type="EMBL" id="CADCTS010000410">
    <property type="protein sequence ID" value="CAA9324884.1"/>
    <property type="molecule type" value="Genomic_DNA"/>
</dbReference>
<dbReference type="AlphaFoldDB" id="A0A6J4LC52"/>
<reference evidence="2" key="1">
    <citation type="submission" date="2020-02" db="EMBL/GenBank/DDBJ databases">
        <authorList>
            <person name="Meier V. D."/>
        </authorList>
    </citation>
    <scope>NUCLEOTIDE SEQUENCE</scope>
    <source>
        <strain evidence="2">AVDCRST_MAG48</strain>
    </source>
</reference>
<feature type="non-terminal residue" evidence="2">
    <location>
        <position position="1"/>
    </location>
</feature>
<organism evidence="2">
    <name type="scientific">uncultured Friedmanniella sp</name>
    <dbReference type="NCBI Taxonomy" id="335381"/>
    <lineage>
        <taxon>Bacteria</taxon>
        <taxon>Bacillati</taxon>
        <taxon>Actinomycetota</taxon>
        <taxon>Actinomycetes</taxon>
        <taxon>Propionibacteriales</taxon>
        <taxon>Nocardioidaceae</taxon>
        <taxon>Friedmanniella</taxon>
        <taxon>environmental samples</taxon>
    </lineage>
</organism>
<feature type="compositionally biased region" description="Basic residues" evidence="1">
    <location>
        <begin position="22"/>
        <end position="40"/>
    </location>
</feature>
<gene>
    <name evidence="2" type="ORF">AVDCRST_MAG48-2856</name>
</gene>
<proteinExistence type="predicted"/>
<feature type="non-terminal residue" evidence="2">
    <location>
        <position position="147"/>
    </location>
</feature>
<evidence type="ECO:0000313" key="2">
    <source>
        <dbReference type="EMBL" id="CAA9324884.1"/>
    </source>
</evidence>
<name>A0A6J4LC52_9ACTN</name>
<sequence length="147" mass="16715">DHPLHLGIVLDRAAAHHDGRRGLPRRAPQQRHPGHQHAHAPRGGPGQGRGLRVRLACGQGHRPARRCRRRRLLRPDVPVHLAVAGAGERDRLRLVRPRRRGDLGGHRRDPRRRRQEGPRPGARRARDDRLAGQDPERTQRPRGEEPV</sequence>